<dbReference type="PANTHER" id="PTHR43825">
    <property type="entry name" value="PYRUVATE DEHYDROGENASE E1 COMPONENT"/>
    <property type="match status" value="1"/>
</dbReference>
<proteinExistence type="inferred from homology"/>
<dbReference type="FunFam" id="3.40.50.970:FF:000129">
    <property type="entry name" value="Transketolase"/>
    <property type="match status" value="1"/>
</dbReference>
<comment type="caution">
    <text evidence="6">The sequence shown here is derived from an EMBL/GenBank/DDBJ whole genome shotgun (WGS) entry which is preliminary data.</text>
</comment>
<sequence length="331" mass="35869">MLSKNTYLIPDLTKPEMIPTRDGYGKGVVEAGEKDERIVVLCADLTESTRSHWFAEKFPERFIQVGVAEQNLALLGSGMANYGKIPFISSYAVFSPGRNNEQIRTNISLNNVPVKVIGAHAGISVGPDGATHQALEDIALMRVQPPMVVVVPCDAIEAQKATVAIAFNGKPSYLRIGREKSPVFTTKKTPFEIGRAEIYRDTSTSSGQADCVIIGCGMLLHNTLLAAEELTEEGIECMVINSHTVKPLDKKTIVESAKKCGAVVTVEEHQVNGGLGSAVAEVLSRNYPVPQEYIGVQDRFGESGEAEELIKHFGMDAESIKNAVKKVIARK</sequence>
<evidence type="ECO:0000313" key="7">
    <source>
        <dbReference type="Proteomes" id="UP000178023"/>
    </source>
</evidence>
<accession>A0A1F8F1M8</accession>
<dbReference type="PROSITE" id="PS00802">
    <property type="entry name" value="TRANSKETOLASE_2"/>
    <property type="match status" value="1"/>
</dbReference>
<evidence type="ECO:0000256" key="1">
    <source>
        <dbReference type="ARBA" id="ARBA00001964"/>
    </source>
</evidence>
<evidence type="ECO:0000256" key="4">
    <source>
        <dbReference type="ARBA" id="ARBA00023052"/>
    </source>
</evidence>
<dbReference type="SMART" id="SM00861">
    <property type="entry name" value="Transket_pyr"/>
    <property type="match status" value="1"/>
</dbReference>
<dbReference type="InterPro" id="IPR009014">
    <property type="entry name" value="Transketo_C/PFOR_II"/>
</dbReference>
<dbReference type="PANTHER" id="PTHR43825:SF1">
    <property type="entry name" value="TRANSKETOLASE-LIKE PYRIMIDINE-BINDING DOMAIN-CONTAINING PROTEIN"/>
    <property type="match status" value="1"/>
</dbReference>
<dbReference type="InterPro" id="IPR020826">
    <property type="entry name" value="Transketolase_BS"/>
</dbReference>
<organism evidence="6 7">
    <name type="scientific">Candidatus Yanofskybacteria bacterium RIFCSPHIGHO2_01_FULL_45_42</name>
    <dbReference type="NCBI Taxonomy" id="1802671"/>
    <lineage>
        <taxon>Bacteria</taxon>
        <taxon>Candidatus Yanofskyibacteriota</taxon>
    </lineage>
</organism>
<dbReference type="Pfam" id="PF02780">
    <property type="entry name" value="Transketolase_C"/>
    <property type="match status" value="1"/>
</dbReference>
<evidence type="ECO:0000256" key="2">
    <source>
        <dbReference type="ARBA" id="ARBA00007131"/>
    </source>
</evidence>
<dbReference type="InterPro" id="IPR033248">
    <property type="entry name" value="Transketolase_C"/>
</dbReference>
<gene>
    <name evidence="6" type="ORF">A2750_02505</name>
</gene>
<keyword evidence="4" id="KW-0786">Thiamine pyrophosphate</keyword>
<comment type="cofactor">
    <cofactor evidence="1">
        <name>thiamine diphosphate</name>
        <dbReference type="ChEBI" id="CHEBI:58937"/>
    </cofactor>
</comment>
<name>A0A1F8F1M8_9BACT</name>
<protein>
    <submittedName>
        <fullName evidence="6">Transketolase</fullName>
    </submittedName>
</protein>
<comment type="similarity">
    <text evidence="2">Belongs to the transketolase family.</text>
</comment>
<dbReference type="Proteomes" id="UP000178023">
    <property type="component" value="Unassembled WGS sequence"/>
</dbReference>
<dbReference type="CDD" id="cd07033">
    <property type="entry name" value="TPP_PYR_DXS_TK_like"/>
    <property type="match status" value="1"/>
</dbReference>
<dbReference type="SUPFAM" id="SSF52922">
    <property type="entry name" value="TK C-terminal domain-like"/>
    <property type="match status" value="1"/>
</dbReference>
<dbReference type="AlphaFoldDB" id="A0A1F8F1M8"/>
<dbReference type="Gene3D" id="3.40.50.970">
    <property type="match status" value="1"/>
</dbReference>
<evidence type="ECO:0000259" key="5">
    <source>
        <dbReference type="SMART" id="SM00861"/>
    </source>
</evidence>
<dbReference type="Gene3D" id="3.40.50.920">
    <property type="match status" value="1"/>
</dbReference>
<evidence type="ECO:0000313" key="6">
    <source>
        <dbReference type="EMBL" id="OGN07044.1"/>
    </source>
</evidence>
<keyword evidence="3" id="KW-0808">Transferase</keyword>
<dbReference type="GO" id="GO:0016740">
    <property type="term" value="F:transferase activity"/>
    <property type="evidence" value="ECO:0007669"/>
    <property type="project" value="UniProtKB-KW"/>
</dbReference>
<reference evidence="6 7" key="1">
    <citation type="journal article" date="2016" name="Nat. Commun.">
        <title>Thousands of microbial genomes shed light on interconnected biogeochemical processes in an aquifer system.</title>
        <authorList>
            <person name="Anantharaman K."/>
            <person name="Brown C.T."/>
            <person name="Hug L.A."/>
            <person name="Sharon I."/>
            <person name="Castelle C.J."/>
            <person name="Probst A.J."/>
            <person name="Thomas B.C."/>
            <person name="Singh A."/>
            <person name="Wilkins M.J."/>
            <person name="Karaoz U."/>
            <person name="Brodie E.L."/>
            <person name="Williams K.H."/>
            <person name="Hubbard S.S."/>
            <person name="Banfield J.F."/>
        </authorList>
    </citation>
    <scope>NUCLEOTIDE SEQUENCE [LARGE SCALE GENOMIC DNA]</scope>
</reference>
<evidence type="ECO:0000256" key="3">
    <source>
        <dbReference type="ARBA" id="ARBA00022679"/>
    </source>
</evidence>
<dbReference type="Pfam" id="PF02779">
    <property type="entry name" value="Transket_pyr"/>
    <property type="match status" value="1"/>
</dbReference>
<dbReference type="EMBL" id="MGJL01000029">
    <property type="protein sequence ID" value="OGN07044.1"/>
    <property type="molecule type" value="Genomic_DNA"/>
</dbReference>
<dbReference type="InterPro" id="IPR005475">
    <property type="entry name" value="Transketolase-like_Pyr-bd"/>
</dbReference>
<dbReference type="InterPro" id="IPR029061">
    <property type="entry name" value="THDP-binding"/>
</dbReference>
<dbReference type="SUPFAM" id="SSF52518">
    <property type="entry name" value="Thiamin diphosphate-binding fold (THDP-binding)"/>
    <property type="match status" value="1"/>
</dbReference>
<dbReference type="InterPro" id="IPR051157">
    <property type="entry name" value="PDH/Transketolase"/>
</dbReference>
<feature type="domain" description="Transketolase-like pyrimidine-binding" evidence="5">
    <location>
        <begin position="18"/>
        <end position="183"/>
    </location>
</feature>